<dbReference type="InterPro" id="IPR012677">
    <property type="entry name" value="Nucleotide-bd_a/b_plait_sf"/>
</dbReference>
<proteinExistence type="predicted"/>
<evidence type="ECO:0000313" key="3">
    <source>
        <dbReference type="Proteomes" id="UP001396334"/>
    </source>
</evidence>
<dbReference type="PANTHER" id="PTHR32343:SF10">
    <property type="entry name" value="RNA-BINDING REGION RNP-1 DOMAIN-CONTAINING PROTEIN"/>
    <property type="match status" value="1"/>
</dbReference>
<protein>
    <recommendedName>
        <fullName evidence="4">RRM domain-containing protein</fullName>
    </recommendedName>
</protein>
<organism evidence="2 3">
    <name type="scientific">Hibiscus sabdariffa</name>
    <name type="common">roselle</name>
    <dbReference type="NCBI Taxonomy" id="183260"/>
    <lineage>
        <taxon>Eukaryota</taxon>
        <taxon>Viridiplantae</taxon>
        <taxon>Streptophyta</taxon>
        <taxon>Embryophyta</taxon>
        <taxon>Tracheophyta</taxon>
        <taxon>Spermatophyta</taxon>
        <taxon>Magnoliopsida</taxon>
        <taxon>eudicotyledons</taxon>
        <taxon>Gunneridae</taxon>
        <taxon>Pentapetalae</taxon>
        <taxon>rosids</taxon>
        <taxon>malvids</taxon>
        <taxon>Malvales</taxon>
        <taxon>Malvaceae</taxon>
        <taxon>Malvoideae</taxon>
        <taxon>Hibiscus</taxon>
    </lineage>
</organism>
<evidence type="ECO:0000313" key="2">
    <source>
        <dbReference type="EMBL" id="KAK8490685.1"/>
    </source>
</evidence>
<dbReference type="InterPro" id="IPR035979">
    <property type="entry name" value="RBD_domain_sf"/>
</dbReference>
<name>A0ABR2ACW1_9ROSI</name>
<gene>
    <name evidence="2" type="ORF">V6N11_031048</name>
</gene>
<evidence type="ECO:0000256" key="1">
    <source>
        <dbReference type="SAM" id="MobiDB-lite"/>
    </source>
</evidence>
<dbReference type="Proteomes" id="UP001396334">
    <property type="component" value="Unassembled WGS sequence"/>
</dbReference>
<dbReference type="Gene3D" id="3.30.70.330">
    <property type="match status" value="1"/>
</dbReference>
<comment type="caution">
    <text evidence="2">The sequence shown here is derived from an EMBL/GenBank/DDBJ whole genome shotgun (WGS) entry which is preliminary data.</text>
</comment>
<accession>A0ABR2ACW1</accession>
<keyword evidence="3" id="KW-1185">Reference proteome</keyword>
<dbReference type="PANTHER" id="PTHR32343">
    <property type="entry name" value="SERINE/ARGININE-RICH SPLICING FACTOR"/>
    <property type="match status" value="1"/>
</dbReference>
<sequence>MAKESMQWRTTEIGGARATQPLRVLRIRHLLWPTIGYNKQLIDACVDDMKKNMSSGSKELIKTIEVGNVSLEATERDIKELFSLSGEIEYVEMQSCIHYLQGFASGKYAVEKAKTSDEKHQLTSKASPKVASFDRQDTRPLLVTK</sequence>
<dbReference type="SUPFAM" id="SSF54928">
    <property type="entry name" value="RNA-binding domain, RBD"/>
    <property type="match status" value="1"/>
</dbReference>
<evidence type="ECO:0008006" key="4">
    <source>
        <dbReference type="Google" id="ProtNLM"/>
    </source>
</evidence>
<feature type="region of interest" description="Disordered" evidence="1">
    <location>
        <begin position="115"/>
        <end position="145"/>
    </location>
</feature>
<dbReference type="EMBL" id="JBBPBN010000277">
    <property type="protein sequence ID" value="KAK8490685.1"/>
    <property type="molecule type" value="Genomic_DNA"/>
</dbReference>
<reference evidence="2 3" key="1">
    <citation type="journal article" date="2024" name="G3 (Bethesda)">
        <title>Genome assembly of Hibiscus sabdariffa L. provides insights into metabolisms of medicinal natural products.</title>
        <authorList>
            <person name="Kim T."/>
        </authorList>
    </citation>
    <scope>NUCLEOTIDE SEQUENCE [LARGE SCALE GENOMIC DNA]</scope>
    <source>
        <strain evidence="2">TK-2024</strain>
        <tissue evidence="2">Old leaves</tissue>
    </source>
</reference>